<protein>
    <submittedName>
        <fullName evidence="8">Extracellular solute-binding protein</fullName>
    </submittedName>
</protein>
<name>A0ABZ3ESW4_9FIRM</name>
<dbReference type="Proteomes" id="UP001451571">
    <property type="component" value="Chromosome"/>
</dbReference>
<evidence type="ECO:0000256" key="7">
    <source>
        <dbReference type="SAM" id="SignalP"/>
    </source>
</evidence>
<dbReference type="SUPFAM" id="SSF53850">
    <property type="entry name" value="Periplasmic binding protein-like II"/>
    <property type="match status" value="1"/>
</dbReference>
<evidence type="ECO:0000256" key="3">
    <source>
        <dbReference type="ARBA" id="ARBA00023136"/>
    </source>
</evidence>
<dbReference type="InterPro" id="IPR011042">
    <property type="entry name" value="6-blade_b-propeller_TolB-like"/>
</dbReference>
<feature type="region of interest" description="Disordered" evidence="6">
    <location>
        <begin position="137"/>
        <end position="213"/>
    </location>
</feature>
<proteinExistence type="predicted"/>
<evidence type="ECO:0000256" key="6">
    <source>
        <dbReference type="SAM" id="MobiDB-lite"/>
    </source>
</evidence>
<reference evidence="8 9" key="1">
    <citation type="submission" date="2024-02" db="EMBL/GenBank/DDBJ databases">
        <title>Bacterial strain from lacustrine sediment.</title>
        <authorList>
            <person name="Petit C."/>
            <person name="Fadhlaoui K."/>
        </authorList>
    </citation>
    <scope>NUCLEOTIDE SEQUENCE [LARGE SCALE GENOMIC DNA]</scope>
    <source>
        <strain evidence="8 9">IPX-CK</strain>
    </source>
</reference>
<evidence type="ECO:0000256" key="4">
    <source>
        <dbReference type="ARBA" id="ARBA00023139"/>
    </source>
</evidence>
<dbReference type="EMBL" id="CP146256">
    <property type="protein sequence ID" value="XAH72417.1"/>
    <property type="molecule type" value="Genomic_DNA"/>
</dbReference>
<dbReference type="SUPFAM" id="SSF63829">
    <property type="entry name" value="Calcium-dependent phosphotriesterase"/>
    <property type="match status" value="1"/>
</dbReference>
<gene>
    <name evidence="8" type="ORF">V6984_12880</name>
</gene>
<feature type="chain" id="PRO_5045428309" evidence="7">
    <location>
        <begin position="27"/>
        <end position="845"/>
    </location>
</feature>
<feature type="signal peptide" evidence="7">
    <location>
        <begin position="1"/>
        <end position="26"/>
    </location>
</feature>
<keyword evidence="3" id="KW-0472">Membrane</keyword>
<organism evidence="8 9">
    <name type="scientific">Kineothrix sedimenti</name>
    <dbReference type="NCBI Taxonomy" id="3123317"/>
    <lineage>
        <taxon>Bacteria</taxon>
        <taxon>Bacillati</taxon>
        <taxon>Bacillota</taxon>
        <taxon>Clostridia</taxon>
        <taxon>Lachnospirales</taxon>
        <taxon>Lachnospiraceae</taxon>
        <taxon>Kineothrix</taxon>
    </lineage>
</organism>
<evidence type="ECO:0000256" key="1">
    <source>
        <dbReference type="ARBA" id="ARBA00022475"/>
    </source>
</evidence>
<evidence type="ECO:0000256" key="2">
    <source>
        <dbReference type="ARBA" id="ARBA00022729"/>
    </source>
</evidence>
<feature type="compositionally biased region" description="Acidic residues" evidence="6">
    <location>
        <begin position="137"/>
        <end position="151"/>
    </location>
</feature>
<dbReference type="RefSeq" id="WP_342756033.1">
    <property type="nucleotide sequence ID" value="NZ_CP146256.1"/>
</dbReference>
<dbReference type="InterPro" id="IPR006059">
    <property type="entry name" value="SBP"/>
</dbReference>
<keyword evidence="4" id="KW-0564">Palmitate</keyword>
<feature type="compositionally biased region" description="Acidic residues" evidence="6">
    <location>
        <begin position="160"/>
        <end position="192"/>
    </location>
</feature>
<dbReference type="PANTHER" id="PTHR43649:SF33">
    <property type="entry name" value="POLYGALACTURONAN_RHAMNOGALACTURONAN-BINDING PROTEIN YTCQ"/>
    <property type="match status" value="1"/>
</dbReference>
<evidence type="ECO:0000313" key="9">
    <source>
        <dbReference type="Proteomes" id="UP001451571"/>
    </source>
</evidence>
<keyword evidence="9" id="KW-1185">Reference proteome</keyword>
<dbReference type="InterPro" id="IPR050490">
    <property type="entry name" value="Bact_solute-bd_prot1"/>
</dbReference>
<evidence type="ECO:0000313" key="8">
    <source>
        <dbReference type="EMBL" id="XAH72417.1"/>
    </source>
</evidence>
<feature type="compositionally biased region" description="Low complexity" evidence="6">
    <location>
        <begin position="193"/>
        <end position="213"/>
    </location>
</feature>
<keyword evidence="2 7" id="KW-0732">Signal</keyword>
<dbReference type="Gene3D" id="2.120.10.30">
    <property type="entry name" value="TolB, C-terminal domain"/>
    <property type="match status" value="1"/>
</dbReference>
<dbReference type="Gene3D" id="3.40.190.10">
    <property type="entry name" value="Periplasmic binding protein-like II"/>
    <property type="match status" value="1"/>
</dbReference>
<dbReference type="PROSITE" id="PS51257">
    <property type="entry name" value="PROKAR_LIPOPROTEIN"/>
    <property type="match status" value="1"/>
</dbReference>
<keyword evidence="1" id="KW-1003">Cell membrane</keyword>
<evidence type="ECO:0000256" key="5">
    <source>
        <dbReference type="ARBA" id="ARBA00023288"/>
    </source>
</evidence>
<sequence length="845" mass="93609">MKGVRDCRNKRIIAASAAFFACLYLAGCGGSAENTTAQKEFVYVPEYQEIDNGQSGAESITVIGDTIYYLGSEYDDTTQKSTSYLYELKIGAEEPVKKPLNLDGDSSISRMSADSEGGLQAIVVTYLYDEEGLSGEEADGTEAEAQDEAAGEDGNVSGTAEEESADDEAAASDGDEIASGEDAADETDDTDGEGASSASVTSTSVSHSGGGSVVVSSAESTSVISADDYQAPVSQKTEICKLSVDGTIISSVDVSSIFEDENTYVQYLETDKDGNIYLAYDQGVWVLDKDGKELFTVEVENWINNMFSTKDGTVMLVYYGQENMEIHPIDLVKKGVGEAQNNMMVSSFSNYIFAKGVQDDVVFSSDNFLYSYNMGDEAPTEILNWIDCDINSSDLIAFAMLEDGRVLAVTSYWTEDSNTIELAFLTKKKGSEVPEKKIITYSTMYLGYDTRKQVIDFNKKNQEYRIEIKEYMQMNDDYEAGLTQMNSDIVSGNMPDIIDVSNGTTQQYATKGLLEDLYPYLDNDAELKRENYLPNILKAYEVDGKLYTISPFFTINTVIAKKSVVGDRSSITLDELINMVKELPDNVELYDYGTKSTVLMYNIMMNMDQYVDWNTGECKFNGDDFVKALEFANYFDLEFDYDRMGGNTAGRLQSGELLMLNTGISGITDYQMYEAMFGEPVAFIGYPTNKDNGSFISGSGASLAMSSKSKNKDGVWQFIRTMLTEDAQQQTDGYGFPIMKSALELMFEDAMEQEYYEDVDGNKVKQMKTSWGYDDFNVDIYAATQEQADIVRGLIEGVDSLYQYNEQITAIVDEEAAAFFEGQKNSKEVADIIQSRVQIYVNENR</sequence>
<dbReference type="PANTHER" id="PTHR43649">
    <property type="entry name" value="ARABINOSE-BINDING PROTEIN-RELATED"/>
    <property type="match status" value="1"/>
</dbReference>
<dbReference type="Pfam" id="PF01547">
    <property type="entry name" value="SBP_bac_1"/>
    <property type="match status" value="1"/>
</dbReference>
<accession>A0ABZ3ESW4</accession>
<keyword evidence="5" id="KW-0449">Lipoprotein</keyword>